<feature type="domain" description="Sdz-33 F-box" evidence="1">
    <location>
        <begin position="188"/>
        <end position="243"/>
    </location>
</feature>
<name>A0A1I7U1E0_9PELO</name>
<dbReference type="PANTHER" id="PTHR21503">
    <property type="entry name" value="F-BOX-CONTAINING HYPOTHETICAL PROTEIN C.ELEGANS"/>
    <property type="match status" value="1"/>
</dbReference>
<dbReference type="AlphaFoldDB" id="A0A1I7U1E0"/>
<proteinExistence type="predicted"/>
<dbReference type="eggNOG" id="ENOG502TK42">
    <property type="taxonomic scope" value="Eukaryota"/>
</dbReference>
<dbReference type="Pfam" id="PF07735">
    <property type="entry name" value="FBA_2"/>
    <property type="match status" value="1"/>
</dbReference>
<evidence type="ECO:0000259" key="1">
    <source>
        <dbReference type="Pfam" id="PF07735"/>
    </source>
</evidence>
<dbReference type="InterPro" id="IPR012885">
    <property type="entry name" value="F-box_Sdz-33"/>
</dbReference>
<organism evidence="2 3">
    <name type="scientific">Caenorhabditis tropicalis</name>
    <dbReference type="NCBI Taxonomy" id="1561998"/>
    <lineage>
        <taxon>Eukaryota</taxon>
        <taxon>Metazoa</taxon>
        <taxon>Ecdysozoa</taxon>
        <taxon>Nematoda</taxon>
        <taxon>Chromadorea</taxon>
        <taxon>Rhabditida</taxon>
        <taxon>Rhabditina</taxon>
        <taxon>Rhabditomorpha</taxon>
        <taxon>Rhabditoidea</taxon>
        <taxon>Rhabditidae</taxon>
        <taxon>Peloderinae</taxon>
        <taxon>Caenorhabditis</taxon>
    </lineage>
</organism>
<keyword evidence="2" id="KW-1185">Reference proteome</keyword>
<sequence length="350" mass="42141">MFPIYGAPLTCKIIFYFFLKIRIISRYNFSLLSKRAKSISKRKKGNKFQVSLSIGSRSLEVHRNNKHVCGMVFKMNRFIDSRITPPIIPDVTQFIQETQHFMNVFNCCFKTIELELNPPLTYDQLFEMINWLNEMKTEIEEVAIVSAKRHMFEFFMNRFRKSINQLYTPLRYFESDGIVFKRLNFEVKELFYSIRCDWFNLECLSNMNTENISAYKNNFSAEELNVFLRSWQEGKTNRNLKQIVLVTSVSSDMKEVLKDCGAELMDPRTTKLKFRERNRFGYFDSRIYGGIHIRRNDGRLAVIRTDGYDYFREDNVHERQIRKYLRNRDIWNSENSHDKWYEHAFNIYFF</sequence>
<dbReference type="Proteomes" id="UP000095282">
    <property type="component" value="Unplaced"/>
</dbReference>
<evidence type="ECO:0000313" key="3">
    <source>
        <dbReference type="WBParaSite" id="Csp11.Scaffold629.g13876.t1"/>
    </source>
</evidence>
<protein>
    <submittedName>
        <fullName evidence="3">FBA_2 domain-containing protein</fullName>
    </submittedName>
</protein>
<reference evidence="3" key="1">
    <citation type="submission" date="2016-11" db="UniProtKB">
        <authorList>
            <consortium name="WormBaseParasite"/>
        </authorList>
    </citation>
    <scope>IDENTIFICATION</scope>
</reference>
<dbReference type="PANTHER" id="PTHR21503:SF8">
    <property type="entry name" value="F-BOX ASSOCIATED DOMAIN-CONTAINING PROTEIN-RELATED"/>
    <property type="match status" value="1"/>
</dbReference>
<accession>A0A1I7U1E0</accession>
<evidence type="ECO:0000313" key="2">
    <source>
        <dbReference type="Proteomes" id="UP000095282"/>
    </source>
</evidence>
<dbReference type="WBParaSite" id="Csp11.Scaffold629.g13876.t1">
    <property type="protein sequence ID" value="Csp11.Scaffold629.g13876.t1"/>
    <property type="gene ID" value="Csp11.Scaffold629.g13876"/>
</dbReference>